<dbReference type="AlphaFoldDB" id="A0A1Y2J5Z6"/>
<organism evidence="1 2">
    <name type="scientific">Trametes coccinea (strain BRFM310)</name>
    <name type="common">Pycnoporus coccineus</name>
    <dbReference type="NCBI Taxonomy" id="1353009"/>
    <lineage>
        <taxon>Eukaryota</taxon>
        <taxon>Fungi</taxon>
        <taxon>Dikarya</taxon>
        <taxon>Basidiomycota</taxon>
        <taxon>Agaricomycotina</taxon>
        <taxon>Agaricomycetes</taxon>
        <taxon>Polyporales</taxon>
        <taxon>Polyporaceae</taxon>
        <taxon>Trametes</taxon>
    </lineage>
</organism>
<evidence type="ECO:0000313" key="1">
    <source>
        <dbReference type="EMBL" id="OSD07871.1"/>
    </source>
</evidence>
<sequence>MCSRRTSTGWEARWTLPGSTPRTFPWSKFEAASRLRFPRVRGTIFPGRSSRRTCLPTIGGPEMLCLSEHWRCYMRPWPDISRFPTGPLAMHGVVSVGQFLLDLTTRGSGGCAPLPFLSSGSGANASTLWPPFRSIRTTSCVASWLWRTVVNYPRWMDMIFAFALALGCRIGRDEMQGYQTAADSKRCAIVPPCI</sequence>
<accession>A0A1Y2J5Z6</accession>
<dbReference type="Proteomes" id="UP000193067">
    <property type="component" value="Unassembled WGS sequence"/>
</dbReference>
<protein>
    <submittedName>
        <fullName evidence="1">Uncharacterized protein</fullName>
    </submittedName>
</protein>
<reference evidence="1 2" key="1">
    <citation type="journal article" date="2015" name="Biotechnol. Biofuels">
        <title>Enhanced degradation of softwood versus hardwood by the white-rot fungus Pycnoporus coccineus.</title>
        <authorList>
            <person name="Couturier M."/>
            <person name="Navarro D."/>
            <person name="Chevret D."/>
            <person name="Henrissat B."/>
            <person name="Piumi F."/>
            <person name="Ruiz-Duenas F.J."/>
            <person name="Martinez A.T."/>
            <person name="Grigoriev I.V."/>
            <person name="Riley R."/>
            <person name="Lipzen A."/>
            <person name="Berrin J.G."/>
            <person name="Master E.R."/>
            <person name="Rosso M.N."/>
        </authorList>
    </citation>
    <scope>NUCLEOTIDE SEQUENCE [LARGE SCALE GENOMIC DNA]</scope>
    <source>
        <strain evidence="1 2">BRFM310</strain>
    </source>
</reference>
<name>A0A1Y2J5Z6_TRAC3</name>
<evidence type="ECO:0000313" key="2">
    <source>
        <dbReference type="Proteomes" id="UP000193067"/>
    </source>
</evidence>
<keyword evidence="2" id="KW-1185">Reference proteome</keyword>
<dbReference type="EMBL" id="KZ084087">
    <property type="protein sequence ID" value="OSD07871.1"/>
    <property type="molecule type" value="Genomic_DNA"/>
</dbReference>
<proteinExistence type="predicted"/>
<gene>
    <name evidence="1" type="ORF">PYCCODRAFT_360969</name>
</gene>